<keyword evidence="1" id="KW-1133">Transmembrane helix</keyword>
<evidence type="ECO:0000256" key="1">
    <source>
        <dbReference type="SAM" id="Phobius"/>
    </source>
</evidence>
<dbReference type="RefSeq" id="WP_375517835.1">
    <property type="nucleotide sequence ID" value="NZ_JBHILI010000008.1"/>
</dbReference>
<feature type="transmembrane region" description="Helical" evidence="1">
    <location>
        <begin position="193"/>
        <end position="218"/>
    </location>
</feature>
<reference evidence="2 3" key="1">
    <citation type="submission" date="2024-09" db="EMBL/GenBank/DDBJ databases">
        <title>Taxonomic and Genotyping Characterization of Leptospira Strains isolated from Multiple Sources in Colombia highlights the importance of intermediate species.</title>
        <authorList>
            <person name="Torres Higuera L."/>
            <person name="Rojas Tapias D."/>
            <person name="Jimenez Velasquez S."/>
            <person name="Renjifo Ibanez C."/>
        </authorList>
    </citation>
    <scope>NUCLEOTIDE SEQUENCE [LARGE SCALE GENOMIC DNA]</scope>
    <source>
        <strain evidence="2 3">Lep080</strain>
    </source>
</reference>
<keyword evidence="3" id="KW-1185">Reference proteome</keyword>
<sequence>MRIQASLLIILFLLSNCRHREYRQVISSELAKEKKVRDALRVRIWGLDQSYLSTFRLTLELKKAYEFKPDQYGFGKHDFSDICEEKCDNYTVDLPPGEYYGKITVSRSETTPFVKTDFSHMEVHFGYYNESGAARPTGQYVRYTDSKCITNRKGNEWAMTSILCPTLYVDETHPNFLHLQIDSKSEPSEKGTAIIWITTFFYSLFTLSPAGFLIPVIVGPIGFEKQVFHNLTPEE</sequence>
<dbReference type="Proteomes" id="UP001580391">
    <property type="component" value="Unassembled WGS sequence"/>
</dbReference>
<organism evidence="2 3">
    <name type="scientific">Leptospira wolffii</name>
    <dbReference type="NCBI Taxonomy" id="409998"/>
    <lineage>
        <taxon>Bacteria</taxon>
        <taxon>Pseudomonadati</taxon>
        <taxon>Spirochaetota</taxon>
        <taxon>Spirochaetia</taxon>
        <taxon>Leptospirales</taxon>
        <taxon>Leptospiraceae</taxon>
        <taxon>Leptospira</taxon>
    </lineage>
</organism>
<accession>A0ABV5BTS1</accession>
<evidence type="ECO:0000313" key="3">
    <source>
        <dbReference type="Proteomes" id="UP001580391"/>
    </source>
</evidence>
<gene>
    <name evidence="2" type="ORF">ACE5IX_19575</name>
</gene>
<dbReference type="EMBL" id="JBHILJ010000028">
    <property type="protein sequence ID" value="MFB5738722.1"/>
    <property type="molecule type" value="Genomic_DNA"/>
</dbReference>
<comment type="caution">
    <text evidence="2">The sequence shown here is derived from an EMBL/GenBank/DDBJ whole genome shotgun (WGS) entry which is preliminary data.</text>
</comment>
<keyword evidence="1" id="KW-0472">Membrane</keyword>
<name>A0ABV5BTS1_9LEPT</name>
<protein>
    <recommendedName>
        <fullName evidence="4">Lipoprotein</fullName>
    </recommendedName>
</protein>
<evidence type="ECO:0008006" key="4">
    <source>
        <dbReference type="Google" id="ProtNLM"/>
    </source>
</evidence>
<keyword evidence="1" id="KW-0812">Transmembrane</keyword>
<proteinExistence type="predicted"/>
<evidence type="ECO:0000313" key="2">
    <source>
        <dbReference type="EMBL" id="MFB5738722.1"/>
    </source>
</evidence>